<keyword evidence="2 4" id="KW-0238">DNA-binding</keyword>
<sequence>MSKRSKDTRRVYSNDLQWFFYAVSGEVSAGAVRAFLALPRIQALRVLMGYQDSLAANGYAGSTINRKVSAVKSLVEYAYRIGECEWQLPRLKREREQRYKDTTGVSVEQIRLMMAVPDRATAKGKRNYAILRLLWENGLRRGEIAKITCGEIDWEEQRITIYGKGRREEGEEIDVSDRALEAIRDWLTVRPQSEYDVLFTSLDHNTLGKPLSLTSIYRMVRRLGEKAGIKKIVSPHKIRHSAITAYLDASDGDMRGGASFARHSDLSVTQVYDDNRKRQQKKATKILSDLA</sequence>
<dbReference type="PROSITE" id="PS51898">
    <property type="entry name" value="TYR_RECOMBINASE"/>
    <property type="match status" value="1"/>
</dbReference>
<keyword evidence="8" id="KW-1185">Reference proteome</keyword>
<gene>
    <name evidence="7" type="ORF">FRE64_16685</name>
</gene>
<dbReference type="PROSITE" id="PS51900">
    <property type="entry name" value="CB"/>
    <property type="match status" value="1"/>
</dbReference>
<dbReference type="CDD" id="cd01195">
    <property type="entry name" value="INT_C_like_5"/>
    <property type="match status" value="1"/>
</dbReference>
<dbReference type="EMBL" id="CP042327">
    <property type="protein sequence ID" value="QDZ41609.1"/>
    <property type="molecule type" value="Genomic_DNA"/>
</dbReference>
<dbReference type="Gene3D" id="1.10.443.10">
    <property type="entry name" value="Intergrase catalytic core"/>
    <property type="match status" value="1"/>
</dbReference>
<evidence type="ECO:0000256" key="3">
    <source>
        <dbReference type="ARBA" id="ARBA00023172"/>
    </source>
</evidence>
<keyword evidence="3" id="KW-0233">DNA recombination</keyword>
<dbReference type="KEGG" id="enn:FRE64_16685"/>
<dbReference type="Gene3D" id="1.10.150.130">
    <property type="match status" value="1"/>
</dbReference>
<evidence type="ECO:0000256" key="4">
    <source>
        <dbReference type="PROSITE-ProRule" id="PRU01248"/>
    </source>
</evidence>
<dbReference type="PANTHER" id="PTHR30349">
    <property type="entry name" value="PHAGE INTEGRASE-RELATED"/>
    <property type="match status" value="1"/>
</dbReference>
<dbReference type="InterPro" id="IPR010998">
    <property type="entry name" value="Integrase_recombinase_N"/>
</dbReference>
<organism evidence="7 8">
    <name type="scientific">Euhalothece natronophila Z-M001</name>
    <dbReference type="NCBI Taxonomy" id="522448"/>
    <lineage>
        <taxon>Bacteria</taxon>
        <taxon>Bacillati</taxon>
        <taxon>Cyanobacteriota</taxon>
        <taxon>Cyanophyceae</taxon>
        <taxon>Oscillatoriophycideae</taxon>
        <taxon>Chroococcales</taxon>
        <taxon>Halothecacae</taxon>
        <taxon>Halothece cluster</taxon>
        <taxon>Euhalothece</taxon>
    </lineage>
</organism>
<dbReference type="GO" id="GO:0015074">
    <property type="term" value="P:DNA integration"/>
    <property type="evidence" value="ECO:0007669"/>
    <property type="project" value="InterPro"/>
</dbReference>
<dbReference type="InterPro" id="IPR044068">
    <property type="entry name" value="CB"/>
</dbReference>
<dbReference type="GO" id="GO:0003677">
    <property type="term" value="F:DNA binding"/>
    <property type="evidence" value="ECO:0007669"/>
    <property type="project" value="UniProtKB-UniRule"/>
</dbReference>
<proteinExistence type="inferred from homology"/>
<evidence type="ECO:0000313" key="8">
    <source>
        <dbReference type="Proteomes" id="UP000318453"/>
    </source>
</evidence>
<feature type="domain" description="Tyr recombinase" evidence="5">
    <location>
        <begin position="100"/>
        <end position="285"/>
    </location>
</feature>
<name>A0A5B8NTB1_9CHRO</name>
<evidence type="ECO:0000256" key="2">
    <source>
        <dbReference type="ARBA" id="ARBA00023125"/>
    </source>
</evidence>
<dbReference type="GO" id="GO:0006310">
    <property type="term" value="P:DNA recombination"/>
    <property type="evidence" value="ECO:0007669"/>
    <property type="project" value="UniProtKB-KW"/>
</dbReference>
<evidence type="ECO:0000259" key="6">
    <source>
        <dbReference type="PROSITE" id="PS51900"/>
    </source>
</evidence>
<dbReference type="InterPro" id="IPR013762">
    <property type="entry name" value="Integrase-like_cat_sf"/>
</dbReference>
<dbReference type="PANTHER" id="PTHR30349:SF64">
    <property type="entry name" value="PROPHAGE INTEGRASE INTD-RELATED"/>
    <property type="match status" value="1"/>
</dbReference>
<protein>
    <submittedName>
        <fullName evidence="7">Tyrosine-type recombinase/integrase</fullName>
    </submittedName>
</protein>
<evidence type="ECO:0000313" key="7">
    <source>
        <dbReference type="EMBL" id="QDZ41609.1"/>
    </source>
</evidence>
<dbReference type="Pfam" id="PF00589">
    <property type="entry name" value="Phage_integrase"/>
    <property type="match status" value="1"/>
</dbReference>
<reference evidence="7 8" key="1">
    <citation type="submission" date="2019-08" db="EMBL/GenBank/DDBJ databases">
        <title>Carotenoids and Carotenoid Binding Proteins in the Halophilic Cyanobacterium Euhalothece sp. ZM00.</title>
        <authorList>
            <person name="Cho S.M."/>
            <person name="Song J.Y."/>
            <person name="Park Y.-I."/>
        </authorList>
    </citation>
    <scope>NUCLEOTIDE SEQUENCE [LARGE SCALE GENOMIC DNA]</scope>
    <source>
        <strain evidence="7 8">Z-M001</strain>
        <plasmid evidence="8">peu1</plasmid>
    </source>
</reference>
<comment type="similarity">
    <text evidence="1">Belongs to the 'phage' integrase family.</text>
</comment>
<dbReference type="OrthoDB" id="550438at2"/>
<dbReference type="SUPFAM" id="SSF56349">
    <property type="entry name" value="DNA breaking-rejoining enzymes"/>
    <property type="match status" value="1"/>
</dbReference>
<dbReference type="InterPro" id="IPR011010">
    <property type="entry name" value="DNA_brk_join_enz"/>
</dbReference>
<dbReference type="AlphaFoldDB" id="A0A5B8NTB1"/>
<keyword evidence="7" id="KW-0614">Plasmid</keyword>
<dbReference type="RefSeq" id="WP_146297512.1">
    <property type="nucleotide sequence ID" value="NZ_CP042327.1"/>
</dbReference>
<geneLocation type="plasmid" evidence="8">
    <name>peu1</name>
</geneLocation>
<feature type="domain" description="Core-binding (CB)" evidence="6">
    <location>
        <begin position="1"/>
        <end position="79"/>
    </location>
</feature>
<accession>A0A5B8NTB1</accession>
<dbReference type="InterPro" id="IPR002104">
    <property type="entry name" value="Integrase_catalytic"/>
</dbReference>
<evidence type="ECO:0000256" key="1">
    <source>
        <dbReference type="ARBA" id="ARBA00008857"/>
    </source>
</evidence>
<dbReference type="InterPro" id="IPR050090">
    <property type="entry name" value="Tyrosine_recombinase_XerCD"/>
</dbReference>
<evidence type="ECO:0000259" key="5">
    <source>
        <dbReference type="PROSITE" id="PS51898"/>
    </source>
</evidence>
<dbReference type="Proteomes" id="UP000318453">
    <property type="component" value="Plasmid pEu1"/>
</dbReference>